<organism evidence="1">
    <name type="scientific">marine sediment metagenome</name>
    <dbReference type="NCBI Taxonomy" id="412755"/>
    <lineage>
        <taxon>unclassified sequences</taxon>
        <taxon>metagenomes</taxon>
        <taxon>ecological metagenomes</taxon>
    </lineage>
</organism>
<proteinExistence type="predicted"/>
<gene>
    <name evidence="1" type="ORF">S01H1_02346</name>
</gene>
<reference evidence="1" key="1">
    <citation type="journal article" date="2014" name="Front. Microbiol.">
        <title>High frequency of phylogenetically diverse reductive dehalogenase-homologous genes in deep subseafloor sedimentary metagenomes.</title>
        <authorList>
            <person name="Kawai M."/>
            <person name="Futagami T."/>
            <person name="Toyoda A."/>
            <person name="Takaki Y."/>
            <person name="Nishi S."/>
            <person name="Hori S."/>
            <person name="Arai W."/>
            <person name="Tsubouchi T."/>
            <person name="Morono Y."/>
            <person name="Uchiyama I."/>
            <person name="Ito T."/>
            <person name="Fujiyama A."/>
            <person name="Inagaki F."/>
            <person name="Takami H."/>
        </authorList>
    </citation>
    <scope>NUCLEOTIDE SEQUENCE</scope>
    <source>
        <strain evidence="1">Expedition CK06-06</strain>
    </source>
</reference>
<name>X0UAW0_9ZZZZ</name>
<evidence type="ECO:0000313" key="1">
    <source>
        <dbReference type="EMBL" id="GAF85640.1"/>
    </source>
</evidence>
<dbReference type="AlphaFoldDB" id="X0UAW0"/>
<accession>X0UAW0</accession>
<sequence>MWEMGATMAHNGKITKTVITDDTVWRDAKYAALYVGVNKRIMGKLCRENGTMFPNARKHPQTGKWTIPDNDVTNARIIIENERRAAVERSFETGQRMRPTTASCKRIRKRVTNDTDNLTPDQIKLFTSRIDAYEREWDTKYKSRGDKS</sequence>
<dbReference type="EMBL" id="BARS01001120">
    <property type="protein sequence ID" value="GAF85640.1"/>
    <property type="molecule type" value="Genomic_DNA"/>
</dbReference>
<comment type="caution">
    <text evidence="1">The sequence shown here is derived from an EMBL/GenBank/DDBJ whole genome shotgun (WGS) entry which is preliminary data.</text>
</comment>
<protein>
    <submittedName>
        <fullName evidence="1">Uncharacterized protein</fullName>
    </submittedName>
</protein>